<evidence type="ECO:0000256" key="9">
    <source>
        <dbReference type="ARBA" id="ARBA00023134"/>
    </source>
</evidence>
<dbReference type="InterPro" id="IPR010505">
    <property type="entry name" value="MoaA_twitch"/>
</dbReference>
<dbReference type="PANTHER" id="PTHR22960:SF0">
    <property type="entry name" value="MOLYBDENUM COFACTOR BIOSYNTHESIS PROTEIN 1"/>
    <property type="match status" value="1"/>
</dbReference>
<dbReference type="InterPro" id="IPR058240">
    <property type="entry name" value="rSAM_sf"/>
</dbReference>
<evidence type="ECO:0000313" key="14">
    <source>
        <dbReference type="EMBL" id="SFM77182.1"/>
    </source>
</evidence>
<sequence>MVNNSFLLQDTHQRNHSYLRISITEKCNLRCTYCMPAEGIALTPRPHLMTEDEIVAIAQTFVDLGVTKIRLTGGEPLVRKEAHSIIERLGQLGVQLTLTTNGLLVHDFIPTFKKAGINALNVSIDSLQKEKYKAITRRDSLDLLWKNIELLLQNDFQVKLNVVVIKGFNDNEILDFIALTKAQNLQIRFIEFMPFDGNQWNKEKLVSYAEIIEQVHSVYSETQLLRMQDQPNDTAKNYKIEGFKGSFSIISSVTNPFCSTCNRIRLTADGKLKNCLFSNSETALLPSLRAGEAIAPLIYKNIQSKHAMRGGMDDDAKFQNPDFFSQNRSMIKIGG</sequence>
<dbReference type="EMBL" id="FOUT01000002">
    <property type="protein sequence ID" value="SFM77182.1"/>
    <property type="molecule type" value="Genomic_DNA"/>
</dbReference>
<comment type="cofactor">
    <cofactor evidence="1">
        <name>[4Fe-4S] cluster</name>
        <dbReference type="ChEBI" id="CHEBI:49883"/>
    </cofactor>
</comment>
<evidence type="ECO:0000313" key="15">
    <source>
        <dbReference type="Proteomes" id="UP000182961"/>
    </source>
</evidence>
<feature type="domain" description="Radical SAM core" evidence="13">
    <location>
        <begin position="11"/>
        <end position="222"/>
    </location>
</feature>
<evidence type="ECO:0000256" key="11">
    <source>
        <dbReference type="ARBA" id="ARBA00023239"/>
    </source>
</evidence>
<dbReference type="AlphaFoldDB" id="A0A1I4TKC3"/>
<dbReference type="SFLD" id="SFLDG01383">
    <property type="entry name" value="cyclic_pyranopterin_phosphate"/>
    <property type="match status" value="1"/>
</dbReference>
<organism evidence="14 15">
    <name type="scientific">Flavobacterium succinicans</name>
    <dbReference type="NCBI Taxonomy" id="29536"/>
    <lineage>
        <taxon>Bacteria</taxon>
        <taxon>Pseudomonadati</taxon>
        <taxon>Bacteroidota</taxon>
        <taxon>Flavobacteriia</taxon>
        <taxon>Flavobacteriales</taxon>
        <taxon>Flavobacteriaceae</taxon>
        <taxon>Flavobacterium</taxon>
    </lineage>
</organism>
<evidence type="ECO:0000256" key="2">
    <source>
        <dbReference type="ARBA" id="ARBA00012167"/>
    </source>
</evidence>
<dbReference type="SFLD" id="SFLDG01067">
    <property type="entry name" value="SPASM/twitch_domain_containing"/>
    <property type="match status" value="1"/>
</dbReference>
<dbReference type="PROSITE" id="PS51918">
    <property type="entry name" value="RADICAL_SAM"/>
    <property type="match status" value="1"/>
</dbReference>
<name>A0A1I4TKC3_9FLAO</name>
<evidence type="ECO:0000256" key="6">
    <source>
        <dbReference type="ARBA" id="ARBA00022741"/>
    </source>
</evidence>
<dbReference type="InterPro" id="IPR006638">
    <property type="entry name" value="Elp3/MiaA/NifB-like_rSAM"/>
</dbReference>
<dbReference type="GO" id="GO:0061798">
    <property type="term" value="F:GTP 3',8'-cyclase activity"/>
    <property type="evidence" value="ECO:0007669"/>
    <property type="project" value="UniProtKB-EC"/>
</dbReference>
<dbReference type="SFLD" id="SFLDG01386">
    <property type="entry name" value="main_SPASM_domain-containing"/>
    <property type="match status" value="1"/>
</dbReference>
<keyword evidence="9" id="KW-0342">GTP-binding</keyword>
<evidence type="ECO:0000256" key="1">
    <source>
        <dbReference type="ARBA" id="ARBA00001966"/>
    </source>
</evidence>
<dbReference type="EC" id="4.1.99.22" evidence="2"/>
<keyword evidence="7" id="KW-0408">Iron</keyword>
<keyword evidence="5" id="KW-0479">Metal-binding</keyword>
<gene>
    <name evidence="14" type="ORF">SAMN05444143_102160</name>
</gene>
<dbReference type="SFLD" id="SFLDS00029">
    <property type="entry name" value="Radical_SAM"/>
    <property type="match status" value="1"/>
</dbReference>
<dbReference type="eggNOG" id="COG2896">
    <property type="taxonomic scope" value="Bacteria"/>
</dbReference>
<dbReference type="Pfam" id="PF04055">
    <property type="entry name" value="Radical_SAM"/>
    <property type="match status" value="1"/>
</dbReference>
<evidence type="ECO:0000256" key="7">
    <source>
        <dbReference type="ARBA" id="ARBA00023004"/>
    </source>
</evidence>
<dbReference type="InterPro" id="IPR050105">
    <property type="entry name" value="MoCo_biosynth_MoaA/MoaC"/>
</dbReference>
<dbReference type="CDD" id="cd21117">
    <property type="entry name" value="Twitch_MoaA"/>
    <property type="match status" value="1"/>
</dbReference>
<dbReference type="GO" id="GO:0061799">
    <property type="term" value="F:cyclic pyranopterin monophosphate synthase activity"/>
    <property type="evidence" value="ECO:0007669"/>
    <property type="project" value="TreeGrafter"/>
</dbReference>
<dbReference type="InterPro" id="IPR040064">
    <property type="entry name" value="MoaA-like"/>
</dbReference>
<dbReference type="RefSeq" id="WP_024980144.1">
    <property type="nucleotide sequence ID" value="NZ_CBCRUM010000008.1"/>
</dbReference>
<dbReference type="PANTHER" id="PTHR22960">
    <property type="entry name" value="MOLYBDOPTERIN COFACTOR SYNTHESIS PROTEIN A"/>
    <property type="match status" value="1"/>
</dbReference>
<protein>
    <recommendedName>
        <fullName evidence="2">GTP 3',8-cyclase</fullName>
        <ecNumber evidence="2">4.1.99.22</ecNumber>
    </recommendedName>
</protein>
<reference evidence="15" key="1">
    <citation type="submission" date="2016-10" db="EMBL/GenBank/DDBJ databases">
        <authorList>
            <person name="Varghese N."/>
            <person name="Submissions S."/>
        </authorList>
    </citation>
    <scope>NUCLEOTIDE SEQUENCE [LARGE SCALE GENOMIC DNA]</scope>
    <source>
        <strain evidence="15">DSM 4002</strain>
    </source>
</reference>
<evidence type="ECO:0000259" key="13">
    <source>
        <dbReference type="PROSITE" id="PS51918"/>
    </source>
</evidence>
<dbReference type="InterPro" id="IPR007197">
    <property type="entry name" value="rSAM"/>
</dbReference>
<dbReference type="GO" id="GO:0046872">
    <property type="term" value="F:metal ion binding"/>
    <property type="evidence" value="ECO:0007669"/>
    <property type="project" value="UniProtKB-KW"/>
</dbReference>
<evidence type="ECO:0000256" key="5">
    <source>
        <dbReference type="ARBA" id="ARBA00022723"/>
    </source>
</evidence>
<dbReference type="NCBIfam" id="TIGR02666">
    <property type="entry name" value="moaA"/>
    <property type="match status" value="1"/>
</dbReference>
<keyword evidence="6" id="KW-0547">Nucleotide-binding</keyword>
<dbReference type="GO" id="GO:0006777">
    <property type="term" value="P:Mo-molybdopterin cofactor biosynthetic process"/>
    <property type="evidence" value="ECO:0007669"/>
    <property type="project" value="UniProtKB-KW"/>
</dbReference>
<dbReference type="GO" id="GO:0005525">
    <property type="term" value="F:GTP binding"/>
    <property type="evidence" value="ECO:0007669"/>
    <property type="project" value="UniProtKB-KW"/>
</dbReference>
<dbReference type="Gene3D" id="3.20.20.70">
    <property type="entry name" value="Aldolase class I"/>
    <property type="match status" value="1"/>
</dbReference>
<dbReference type="SUPFAM" id="SSF102114">
    <property type="entry name" value="Radical SAM enzymes"/>
    <property type="match status" value="1"/>
</dbReference>
<keyword evidence="11" id="KW-0456">Lyase</keyword>
<evidence type="ECO:0000256" key="4">
    <source>
        <dbReference type="ARBA" id="ARBA00022691"/>
    </source>
</evidence>
<dbReference type="SMART" id="SM00729">
    <property type="entry name" value="Elp3"/>
    <property type="match status" value="1"/>
</dbReference>
<dbReference type="InterPro" id="IPR013785">
    <property type="entry name" value="Aldolase_TIM"/>
</dbReference>
<proteinExistence type="predicted"/>
<keyword evidence="3" id="KW-0004">4Fe-4S</keyword>
<accession>A0A1I4TKC3</accession>
<dbReference type="CDD" id="cd01335">
    <property type="entry name" value="Radical_SAM"/>
    <property type="match status" value="1"/>
</dbReference>
<evidence type="ECO:0000256" key="8">
    <source>
        <dbReference type="ARBA" id="ARBA00023014"/>
    </source>
</evidence>
<dbReference type="Pfam" id="PF06463">
    <property type="entry name" value="Mob_synth_C"/>
    <property type="match status" value="1"/>
</dbReference>
<dbReference type="GO" id="GO:0051539">
    <property type="term" value="F:4 iron, 4 sulfur cluster binding"/>
    <property type="evidence" value="ECO:0007669"/>
    <property type="project" value="UniProtKB-KW"/>
</dbReference>
<evidence type="ECO:0000256" key="12">
    <source>
        <dbReference type="ARBA" id="ARBA00048697"/>
    </source>
</evidence>
<keyword evidence="8" id="KW-0411">Iron-sulfur</keyword>
<dbReference type="PROSITE" id="PS01305">
    <property type="entry name" value="MOAA_NIFB_PQQE"/>
    <property type="match status" value="1"/>
</dbReference>
<dbReference type="InterPro" id="IPR000385">
    <property type="entry name" value="MoaA_NifB_PqqE_Fe-S-bd_CS"/>
</dbReference>
<dbReference type="Proteomes" id="UP000182961">
    <property type="component" value="Unassembled WGS sequence"/>
</dbReference>
<evidence type="ECO:0000256" key="3">
    <source>
        <dbReference type="ARBA" id="ARBA00022485"/>
    </source>
</evidence>
<dbReference type="UniPathway" id="UPA00344"/>
<keyword evidence="10" id="KW-0501">Molybdenum cofactor biosynthesis</keyword>
<keyword evidence="4" id="KW-0949">S-adenosyl-L-methionine</keyword>
<keyword evidence="15" id="KW-1185">Reference proteome</keyword>
<dbReference type="InterPro" id="IPR013483">
    <property type="entry name" value="MoaA"/>
</dbReference>
<evidence type="ECO:0000256" key="10">
    <source>
        <dbReference type="ARBA" id="ARBA00023150"/>
    </source>
</evidence>
<comment type="catalytic activity">
    <reaction evidence="12">
        <text>GTP + AH2 + S-adenosyl-L-methionine = (8S)-3',8-cyclo-7,8-dihydroguanosine 5'-triphosphate + 5'-deoxyadenosine + L-methionine + A + H(+)</text>
        <dbReference type="Rhea" id="RHEA:49576"/>
        <dbReference type="ChEBI" id="CHEBI:13193"/>
        <dbReference type="ChEBI" id="CHEBI:15378"/>
        <dbReference type="ChEBI" id="CHEBI:17319"/>
        <dbReference type="ChEBI" id="CHEBI:17499"/>
        <dbReference type="ChEBI" id="CHEBI:37565"/>
        <dbReference type="ChEBI" id="CHEBI:57844"/>
        <dbReference type="ChEBI" id="CHEBI:59789"/>
        <dbReference type="ChEBI" id="CHEBI:131766"/>
        <dbReference type="EC" id="4.1.99.22"/>
    </reaction>
</comment>